<keyword evidence="3" id="KW-1185">Reference proteome</keyword>
<proteinExistence type="predicted"/>
<dbReference type="AlphaFoldDB" id="A0A364RET9"/>
<feature type="domain" description="Cupin type-2" evidence="1">
    <location>
        <begin position="140"/>
        <end position="197"/>
    </location>
</feature>
<dbReference type="EMBL" id="QMDV01000002">
    <property type="protein sequence ID" value="RAU82794.1"/>
    <property type="molecule type" value="Genomic_DNA"/>
</dbReference>
<gene>
    <name evidence="2" type="ORF">DP923_05950</name>
</gene>
<evidence type="ECO:0000259" key="1">
    <source>
        <dbReference type="Pfam" id="PF07883"/>
    </source>
</evidence>
<evidence type="ECO:0000313" key="2">
    <source>
        <dbReference type="EMBL" id="RAU82794.1"/>
    </source>
</evidence>
<dbReference type="InterPro" id="IPR011051">
    <property type="entry name" value="RmlC_Cupin_sf"/>
</dbReference>
<dbReference type="OrthoDB" id="3395710at2"/>
<comment type="caution">
    <text evidence="2">The sequence shown here is derived from an EMBL/GenBank/DDBJ whole genome shotgun (WGS) entry which is preliminary data.</text>
</comment>
<dbReference type="RefSeq" id="WP_112304943.1">
    <property type="nucleotide sequence ID" value="NZ_QMDV01000002.1"/>
</dbReference>
<dbReference type="Proteomes" id="UP000251692">
    <property type="component" value="Unassembled WGS sequence"/>
</dbReference>
<sequence length="204" mass="22400">MRSLSELMESGVLELYVLGAASSEEIQLVDEMAATHPEVRNELLQISATLEQYAQTSAVKPRASVKALLMATIDYLERMKKGELPESPPELTANSRISDFEKWLNRADAVLPAHADDIYAKLIGYTPSATTAIVWLKTQSDNEVHDDEYERFLIVEGTCCITAGDETHALAAGDFFAVPLHTTHQLIVTSAIPCKAILQRLSVA</sequence>
<dbReference type="SUPFAM" id="SSF51182">
    <property type="entry name" value="RmlC-like cupins"/>
    <property type="match status" value="1"/>
</dbReference>
<dbReference type="Pfam" id="PF07883">
    <property type="entry name" value="Cupin_2"/>
    <property type="match status" value="1"/>
</dbReference>
<reference evidence="2 3" key="2">
    <citation type="submission" date="2018-07" db="EMBL/GenBank/DDBJ databases">
        <title>Pontibacter sp. 2b14 genomic sequence and assembly.</title>
        <authorList>
            <person name="Du Z.-J."/>
        </authorList>
    </citation>
    <scope>NUCLEOTIDE SEQUENCE [LARGE SCALE GENOMIC DNA]</scope>
    <source>
        <strain evidence="2 3">2b14</strain>
    </source>
</reference>
<evidence type="ECO:0000313" key="3">
    <source>
        <dbReference type="Proteomes" id="UP000251692"/>
    </source>
</evidence>
<reference evidence="2 3" key="1">
    <citation type="submission" date="2018-06" db="EMBL/GenBank/DDBJ databases">
        <authorList>
            <person name="Liu Z.-W."/>
        </authorList>
    </citation>
    <scope>NUCLEOTIDE SEQUENCE [LARGE SCALE GENOMIC DNA]</scope>
    <source>
        <strain evidence="2 3">2b14</strain>
    </source>
</reference>
<organism evidence="2 3">
    <name type="scientific">Pontibacter arcticus</name>
    <dbReference type="NCBI Taxonomy" id="2080288"/>
    <lineage>
        <taxon>Bacteria</taxon>
        <taxon>Pseudomonadati</taxon>
        <taxon>Bacteroidota</taxon>
        <taxon>Cytophagia</taxon>
        <taxon>Cytophagales</taxon>
        <taxon>Hymenobacteraceae</taxon>
        <taxon>Pontibacter</taxon>
    </lineage>
</organism>
<dbReference type="InterPro" id="IPR014710">
    <property type="entry name" value="RmlC-like_jellyroll"/>
</dbReference>
<dbReference type="InterPro" id="IPR013096">
    <property type="entry name" value="Cupin_2"/>
</dbReference>
<name>A0A364RET9_9BACT</name>
<protein>
    <recommendedName>
        <fullName evidence="1">Cupin type-2 domain-containing protein</fullName>
    </recommendedName>
</protein>
<accession>A0A364RET9</accession>
<dbReference type="Gene3D" id="2.60.120.10">
    <property type="entry name" value="Jelly Rolls"/>
    <property type="match status" value="1"/>
</dbReference>